<protein>
    <submittedName>
        <fullName evidence="1">Uncharacterized protein</fullName>
    </submittedName>
</protein>
<name>A0A8X6GV45_TRICU</name>
<dbReference type="Proteomes" id="UP000887116">
    <property type="component" value="Unassembled WGS sequence"/>
</dbReference>
<reference evidence="1" key="1">
    <citation type="submission" date="2020-07" db="EMBL/GenBank/DDBJ databases">
        <title>Multicomponent nature underlies the extraordinary mechanical properties of spider dragline silk.</title>
        <authorList>
            <person name="Kono N."/>
            <person name="Nakamura H."/>
            <person name="Mori M."/>
            <person name="Yoshida Y."/>
            <person name="Ohtoshi R."/>
            <person name="Malay A.D."/>
            <person name="Moran D.A.P."/>
            <person name="Tomita M."/>
            <person name="Numata K."/>
            <person name="Arakawa K."/>
        </authorList>
    </citation>
    <scope>NUCLEOTIDE SEQUENCE</scope>
</reference>
<evidence type="ECO:0000313" key="2">
    <source>
        <dbReference type="Proteomes" id="UP000887116"/>
    </source>
</evidence>
<keyword evidence="2" id="KW-1185">Reference proteome</keyword>
<comment type="caution">
    <text evidence="1">The sequence shown here is derived from an EMBL/GenBank/DDBJ whole genome shotgun (WGS) entry which is preliminary data.</text>
</comment>
<organism evidence="1 2">
    <name type="scientific">Trichonephila clavata</name>
    <name type="common">Joro spider</name>
    <name type="synonym">Nephila clavata</name>
    <dbReference type="NCBI Taxonomy" id="2740835"/>
    <lineage>
        <taxon>Eukaryota</taxon>
        <taxon>Metazoa</taxon>
        <taxon>Ecdysozoa</taxon>
        <taxon>Arthropoda</taxon>
        <taxon>Chelicerata</taxon>
        <taxon>Arachnida</taxon>
        <taxon>Araneae</taxon>
        <taxon>Araneomorphae</taxon>
        <taxon>Entelegynae</taxon>
        <taxon>Araneoidea</taxon>
        <taxon>Nephilidae</taxon>
        <taxon>Trichonephila</taxon>
    </lineage>
</organism>
<gene>
    <name evidence="1" type="ORF">TNCT_451461</name>
</gene>
<proteinExistence type="predicted"/>
<evidence type="ECO:0000313" key="1">
    <source>
        <dbReference type="EMBL" id="GFQ90343.1"/>
    </source>
</evidence>
<sequence length="112" mass="12871">MFENAPKDDLVTVLVELGETVDADLGIMELKQKLFLKEEARHIAEEEARLKAEKEAKIYEARWRTEEEALLMTEEKARLKAQEEAKCSGRRDEIGERKMACARADATCSRRT</sequence>
<accession>A0A8X6GV45</accession>
<dbReference type="EMBL" id="BMAO01013677">
    <property type="protein sequence ID" value="GFQ90343.1"/>
    <property type="molecule type" value="Genomic_DNA"/>
</dbReference>
<dbReference type="AlphaFoldDB" id="A0A8X6GV45"/>